<keyword evidence="2" id="KW-1185">Reference proteome</keyword>
<proteinExistence type="predicted"/>
<dbReference type="Proteomes" id="UP001168821">
    <property type="component" value="Unassembled WGS sequence"/>
</dbReference>
<protein>
    <submittedName>
        <fullName evidence="1">Uncharacterized protein</fullName>
    </submittedName>
</protein>
<dbReference type="EMBL" id="JALNTZ010000004">
    <property type="protein sequence ID" value="KAJ3656233.1"/>
    <property type="molecule type" value="Genomic_DNA"/>
</dbReference>
<evidence type="ECO:0000313" key="1">
    <source>
        <dbReference type="EMBL" id="KAJ3656233.1"/>
    </source>
</evidence>
<reference evidence="1" key="1">
    <citation type="journal article" date="2023" name="G3 (Bethesda)">
        <title>Whole genome assemblies of Zophobas morio and Tenebrio molitor.</title>
        <authorList>
            <person name="Kaur S."/>
            <person name="Stinson S.A."/>
            <person name="diCenzo G.C."/>
        </authorList>
    </citation>
    <scope>NUCLEOTIDE SEQUENCE</scope>
    <source>
        <strain evidence="1">QUZm001</strain>
    </source>
</reference>
<name>A0AA38IE19_9CUCU</name>
<sequence length="107" mass="12268">MKLFPQNYRALGLPGPELLTGKDTLSISNDLVSEEPGAYILKIGMITENFSYNGRYEDTELKKTENQETVMTKGQFGEHFERKSGGYYIRVIGYTLDDKGHQQFFFN</sequence>
<organism evidence="1 2">
    <name type="scientific">Zophobas morio</name>
    <dbReference type="NCBI Taxonomy" id="2755281"/>
    <lineage>
        <taxon>Eukaryota</taxon>
        <taxon>Metazoa</taxon>
        <taxon>Ecdysozoa</taxon>
        <taxon>Arthropoda</taxon>
        <taxon>Hexapoda</taxon>
        <taxon>Insecta</taxon>
        <taxon>Pterygota</taxon>
        <taxon>Neoptera</taxon>
        <taxon>Endopterygota</taxon>
        <taxon>Coleoptera</taxon>
        <taxon>Polyphaga</taxon>
        <taxon>Cucujiformia</taxon>
        <taxon>Tenebrionidae</taxon>
        <taxon>Zophobas</taxon>
    </lineage>
</organism>
<accession>A0AA38IE19</accession>
<evidence type="ECO:0000313" key="2">
    <source>
        <dbReference type="Proteomes" id="UP001168821"/>
    </source>
</evidence>
<gene>
    <name evidence="1" type="ORF">Zmor_015326</name>
</gene>
<comment type="caution">
    <text evidence="1">The sequence shown here is derived from an EMBL/GenBank/DDBJ whole genome shotgun (WGS) entry which is preliminary data.</text>
</comment>
<dbReference type="AlphaFoldDB" id="A0AA38IE19"/>